<evidence type="ECO:0000313" key="3">
    <source>
        <dbReference type="EMBL" id="KAK4150609.1"/>
    </source>
</evidence>
<gene>
    <name evidence="3" type="ORF">C8A00DRAFT_17885</name>
</gene>
<protein>
    <submittedName>
        <fullName evidence="3">Uncharacterized protein</fullName>
    </submittedName>
</protein>
<feature type="compositionally biased region" description="Low complexity" evidence="1">
    <location>
        <begin position="19"/>
        <end position="29"/>
    </location>
</feature>
<accession>A0AAN6ZUJ0</accession>
<sequence>MDYHHDHGAGSADQRDPAGDQPAAASAGASHDHSTLEVDHRGPDYGKIVVFPGPDYDKEVVQGQPSVPAYDDQKKHHTAVPWSAWQGDVAEAGDTGNAGPVERATFCGLKRRTFFVVLWVASILVAIAVGVGTGVGVTMRSRSDSTDTGTIAEGTADTVSSGSPPTQTQPSTSSTATSQVVPTNTSPSPTSAAPSSSTSSAPQSTTSLQIGGIGGRCSNEWGGDCICLEQGICENVWKGTPYTGSAGNWPCPNDPDGIMACVVAPCLGEVAPAACLWREACRELGPGNRIHFMSLPLEPFPSSLIAY</sequence>
<keyword evidence="2" id="KW-0812">Transmembrane</keyword>
<proteinExistence type="predicted"/>
<keyword evidence="2" id="KW-0472">Membrane</keyword>
<reference evidence="3" key="1">
    <citation type="journal article" date="2023" name="Mol. Phylogenet. Evol.">
        <title>Genome-scale phylogeny and comparative genomics of the fungal order Sordariales.</title>
        <authorList>
            <person name="Hensen N."/>
            <person name="Bonometti L."/>
            <person name="Westerberg I."/>
            <person name="Brannstrom I.O."/>
            <person name="Guillou S."/>
            <person name="Cros-Aarteil S."/>
            <person name="Calhoun S."/>
            <person name="Haridas S."/>
            <person name="Kuo A."/>
            <person name="Mondo S."/>
            <person name="Pangilinan J."/>
            <person name="Riley R."/>
            <person name="LaButti K."/>
            <person name="Andreopoulos B."/>
            <person name="Lipzen A."/>
            <person name="Chen C."/>
            <person name="Yan M."/>
            <person name="Daum C."/>
            <person name="Ng V."/>
            <person name="Clum A."/>
            <person name="Steindorff A."/>
            <person name="Ohm R.A."/>
            <person name="Martin F."/>
            <person name="Silar P."/>
            <person name="Natvig D.O."/>
            <person name="Lalanne C."/>
            <person name="Gautier V."/>
            <person name="Ament-Velasquez S.L."/>
            <person name="Kruys A."/>
            <person name="Hutchinson M.I."/>
            <person name="Powell A.J."/>
            <person name="Barry K."/>
            <person name="Miller A.N."/>
            <person name="Grigoriev I.V."/>
            <person name="Debuchy R."/>
            <person name="Gladieux P."/>
            <person name="Hiltunen Thoren M."/>
            <person name="Johannesson H."/>
        </authorList>
    </citation>
    <scope>NUCLEOTIDE SEQUENCE</scope>
    <source>
        <strain evidence="3">CBS 538.74</strain>
    </source>
</reference>
<dbReference type="Proteomes" id="UP001302745">
    <property type="component" value="Unassembled WGS sequence"/>
</dbReference>
<organism evidence="3 4">
    <name type="scientific">Chaetomidium leptoderma</name>
    <dbReference type="NCBI Taxonomy" id="669021"/>
    <lineage>
        <taxon>Eukaryota</taxon>
        <taxon>Fungi</taxon>
        <taxon>Dikarya</taxon>
        <taxon>Ascomycota</taxon>
        <taxon>Pezizomycotina</taxon>
        <taxon>Sordariomycetes</taxon>
        <taxon>Sordariomycetidae</taxon>
        <taxon>Sordariales</taxon>
        <taxon>Chaetomiaceae</taxon>
        <taxon>Chaetomidium</taxon>
    </lineage>
</organism>
<comment type="caution">
    <text evidence="3">The sequence shown here is derived from an EMBL/GenBank/DDBJ whole genome shotgun (WGS) entry which is preliminary data.</text>
</comment>
<feature type="compositionally biased region" description="Low complexity" evidence="1">
    <location>
        <begin position="158"/>
        <end position="207"/>
    </location>
</feature>
<feature type="transmembrane region" description="Helical" evidence="2">
    <location>
        <begin position="113"/>
        <end position="137"/>
    </location>
</feature>
<keyword evidence="2" id="KW-1133">Transmembrane helix</keyword>
<keyword evidence="4" id="KW-1185">Reference proteome</keyword>
<dbReference type="EMBL" id="MU857060">
    <property type="protein sequence ID" value="KAK4150609.1"/>
    <property type="molecule type" value="Genomic_DNA"/>
</dbReference>
<feature type="region of interest" description="Disordered" evidence="1">
    <location>
        <begin position="1"/>
        <end position="45"/>
    </location>
</feature>
<feature type="compositionally biased region" description="Basic and acidic residues" evidence="1">
    <location>
        <begin position="1"/>
        <end position="18"/>
    </location>
</feature>
<reference evidence="3" key="2">
    <citation type="submission" date="2023-05" db="EMBL/GenBank/DDBJ databases">
        <authorList>
            <consortium name="Lawrence Berkeley National Laboratory"/>
            <person name="Steindorff A."/>
            <person name="Hensen N."/>
            <person name="Bonometti L."/>
            <person name="Westerberg I."/>
            <person name="Brannstrom I.O."/>
            <person name="Guillou S."/>
            <person name="Cros-Aarteil S."/>
            <person name="Calhoun S."/>
            <person name="Haridas S."/>
            <person name="Kuo A."/>
            <person name="Mondo S."/>
            <person name="Pangilinan J."/>
            <person name="Riley R."/>
            <person name="Labutti K."/>
            <person name="Andreopoulos B."/>
            <person name="Lipzen A."/>
            <person name="Chen C."/>
            <person name="Yanf M."/>
            <person name="Daum C."/>
            <person name="Ng V."/>
            <person name="Clum A."/>
            <person name="Ohm R."/>
            <person name="Martin F."/>
            <person name="Silar P."/>
            <person name="Natvig D."/>
            <person name="Lalanne C."/>
            <person name="Gautier V."/>
            <person name="Ament-Velasquez S.L."/>
            <person name="Kruys A."/>
            <person name="Hutchinson M.I."/>
            <person name="Powell A.J."/>
            <person name="Barry K."/>
            <person name="Miller A.N."/>
            <person name="Grigoriev I.V."/>
            <person name="Debuchy R."/>
            <person name="Gladieux P."/>
            <person name="Thoren M.H."/>
            <person name="Johannesson H."/>
        </authorList>
    </citation>
    <scope>NUCLEOTIDE SEQUENCE</scope>
    <source>
        <strain evidence="3">CBS 538.74</strain>
    </source>
</reference>
<feature type="compositionally biased region" description="Basic and acidic residues" evidence="1">
    <location>
        <begin position="30"/>
        <end position="44"/>
    </location>
</feature>
<evidence type="ECO:0000256" key="1">
    <source>
        <dbReference type="SAM" id="MobiDB-lite"/>
    </source>
</evidence>
<dbReference type="AlphaFoldDB" id="A0AAN6ZUJ0"/>
<feature type="region of interest" description="Disordered" evidence="1">
    <location>
        <begin position="137"/>
        <end position="207"/>
    </location>
</feature>
<evidence type="ECO:0000313" key="4">
    <source>
        <dbReference type="Proteomes" id="UP001302745"/>
    </source>
</evidence>
<name>A0AAN6ZUJ0_9PEZI</name>
<evidence type="ECO:0000256" key="2">
    <source>
        <dbReference type="SAM" id="Phobius"/>
    </source>
</evidence>